<protein>
    <submittedName>
        <fullName evidence="5">Transcriptional regulator</fullName>
    </submittedName>
</protein>
<dbReference type="EMBL" id="FWFF01000017">
    <property type="protein sequence ID" value="SLM99192.1"/>
    <property type="molecule type" value="Genomic_DNA"/>
</dbReference>
<dbReference type="AlphaFoldDB" id="A0A1X6XIR8"/>
<dbReference type="Gene3D" id="1.10.260.40">
    <property type="entry name" value="lambda repressor-like DNA-binding domains"/>
    <property type="match status" value="1"/>
</dbReference>
<dbReference type="PANTHER" id="PTHR30146">
    <property type="entry name" value="LACI-RELATED TRANSCRIPTIONAL REPRESSOR"/>
    <property type="match status" value="1"/>
</dbReference>
<dbReference type="PANTHER" id="PTHR30146:SF109">
    <property type="entry name" value="HTH-TYPE TRANSCRIPTIONAL REGULATOR GALS"/>
    <property type="match status" value="1"/>
</dbReference>
<dbReference type="PROSITE" id="PS50932">
    <property type="entry name" value="HTH_LACI_2"/>
    <property type="match status" value="1"/>
</dbReference>
<dbReference type="Pfam" id="PF13407">
    <property type="entry name" value="Peripla_BP_4"/>
    <property type="match status" value="1"/>
</dbReference>
<evidence type="ECO:0000313" key="6">
    <source>
        <dbReference type="Proteomes" id="UP000196581"/>
    </source>
</evidence>
<dbReference type="SUPFAM" id="SSF53822">
    <property type="entry name" value="Periplasmic binding protein-like I"/>
    <property type="match status" value="1"/>
</dbReference>
<keyword evidence="2" id="KW-0238">DNA-binding</keyword>
<dbReference type="Gene3D" id="3.40.50.2300">
    <property type="match status" value="2"/>
</dbReference>
<dbReference type="GO" id="GO:0003700">
    <property type="term" value="F:DNA-binding transcription factor activity"/>
    <property type="evidence" value="ECO:0007669"/>
    <property type="project" value="TreeGrafter"/>
</dbReference>
<dbReference type="InterPro" id="IPR000843">
    <property type="entry name" value="HTH_LacI"/>
</dbReference>
<dbReference type="CDD" id="cd06278">
    <property type="entry name" value="PBP1_LacI-like"/>
    <property type="match status" value="1"/>
</dbReference>
<dbReference type="GO" id="GO:0000976">
    <property type="term" value="F:transcription cis-regulatory region binding"/>
    <property type="evidence" value="ECO:0007669"/>
    <property type="project" value="TreeGrafter"/>
</dbReference>
<dbReference type="InterPro" id="IPR025997">
    <property type="entry name" value="SBP_2_dom"/>
</dbReference>
<keyword evidence="3" id="KW-0804">Transcription</keyword>
<evidence type="ECO:0000256" key="3">
    <source>
        <dbReference type="ARBA" id="ARBA00023163"/>
    </source>
</evidence>
<dbReference type="SUPFAM" id="SSF47413">
    <property type="entry name" value="lambda repressor-like DNA-binding domains"/>
    <property type="match status" value="1"/>
</dbReference>
<dbReference type="CDD" id="cd01392">
    <property type="entry name" value="HTH_LacI"/>
    <property type="match status" value="1"/>
</dbReference>
<keyword evidence="1" id="KW-0805">Transcription regulation</keyword>
<accession>A0A1X6XIR8</accession>
<name>A0A1X6XIR8_9MICO</name>
<proteinExistence type="predicted"/>
<dbReference type="InterPro" id="IPR028082">
    <property type="entry name" value="Peripla_BP_I"/>
</dbReference>
<evidence type="ECO:0000256" key="2">
    <source>
        <dbReference type="ARBA" id="ARBA00023125"/>
    </source>
</evidence>
<keyword evidence="6" id="KW-1185">Reference proteome</keyword>
<dbReference type="PRINTS" id="PR00036">
    <property type="entry name" value="HTHLACI"/>
</dbReference>
<evidence type="ECO:0000259" key="4">
    <source>
        <dbReference type="PROSITE" id="PS50932"/>
    </source>
</evidence>
<gene>
    <name evidence="5" type="ORF">FM105_10510</name>
</gene>
<dbReference type="Proteomes" id="UP000196581">
    <property type="component" value="Unassembled WGS sequence"/>
</dbReference>
<organism evidence="5 6">
    <name type="scientific">Brevibacterium yomogidense</name>
    <dbReference type="NCBI Taxonomy" id="946573"/>
    <lineage>
        <taxon>Bacteria</taxon>
        <taxon>Bacillati</taxon>
        <taxon>Actinomycetota</taxon>
        <taxon>Actinomycetes</taxon>
        <taxon>Micrococcales</taxon>
        <taxon>Brevibacteriaceae</taxon>
        <taxon>Brevibacterium</taxon>
    </lineage>
</organism>
<evidence type="ECO:0000313" key="5">
    <source>
        <dbReference type="EMBL" id="SLM99192.1"/>
    </source>
</evidence>
<dbReference type="RefSeq" id="WP_087007931.1">
    <property type="nucleotide sequence ID" value="NZ_FWFF01000017.1"/>
</dbReference>
<dbReference type="InterPro" id="IPR010982">
    <property type="entry name" value="Lambda_DNA-bd_dom_sf"/>
</dbReference>
<dbReference type="SMART" id="SM00354">
    <property type="entry name" value="HTH_LACI"/>
    <property type="match status" value="1"/>
</dbReference>
<reference evidence="6" key="1">
    <citation type="submission" date="2017-02" db="EMBL/GenBank/DDBJ databases">
        <authorList>
            <person name="Dridi B."/>
        </authorList>
    </citation>
    <scope>NUCLEOTIDE SEQUENCE [LARGE SCALE GENOMIC DNA]</scope>
    <source>
        <strain evidence="6">B Co 03.10</strain>
    </source>
</reference>
<sequence length="332" mass="34804">MVTSRDVAQHAGVSQATVSRVLNGSPRVSAATVARVQDAIAALDYHPNAAAASMKTRRTGTIGIIIDQLSNPFFVEVLESLAQVFADAGQRVLVWDPSHHEDAAIHALRDRTVDGVVIAAWQDDSPAMQAALASGRPVVMLNRRPSGTGFDSVTSENRAGGRLVAHYLAAHRPGPALFVAGRPGTSTAQDRAEGFLAGLSEAGAPPPAIVDGDYRAETAQQAVRAHIADHGVPRSVFCANDLMAFGALNALAVDGVRVPDDTWVVGFDDVAMAGWPVIGLTTVSQHSRDMARAGADMLLRRITEGGSDCEHRTFPAQLVVRTSTAGVPAQGS</sequence>
<dbReference type="Pfam" id="PF00356">
    <property type="entry name" value="LacI"/>
    <property type="match status" value="1"/>
</dbReference>
<evidence type="ECO:0000256" key="1">
    <source>
        <dbReference type="ARBA" id="ARBA00023015"/>
    </source>
</evidence>
<feature type="domain" description="HTH lacI-type" evidence="4">
    <location>
        <begin position="2"/>
        <end position="56"/>
    </location>
</feature>